<gene>
    <name evidence="19 21" type="primary">thiI</name>
    <name evidence="21" type="ORF">IMF26_00865</name>
</gene>
<organism evidence="21">
    <name type="scientific">Candidatus Fermentithermobacillus carboniphilus</name>
    <dbReference type="NCBI Taxonomy" id="3085328"/>
    <lineage>
        <taxon>Bacteria</taxon>
        <taxon>Bacillati</taxon>
        <taxon>Bacillota</taxon>
        <taxon>Candidatus Fermentithermobacillia</taxon>
        <taxon>Candidatus Fermentithermobacillales</taxon>
        <taxon>Candidatus Fermentithermobacillaceae</taxon>
        <taxon>Candidatus Fermentithermobacillus</taxon>
    </lineage>
</organism>
<dbReference type="GO" id="GO:0004810">
    <property type="term" value="F:CCA tRNA nucleotidyltransferase activity"/>
    <property type="evidence" value="ECO:0007669"/>
    <property type="project" value="InterPro"/>
</dbReference>
<dbReference type="InterPro" id="IPR004114">
    <property type="entry name" value="THUMP_dom"/>
</dbReference>
<name>A0AAT9LD02_9FIRM</name>
<evidence type="ECO:0000259" key="20">
    <source>
        <dbReference type="PROSITE" id="PS51165"/>
    </source>
</evidence>
<dbReference type="InterPro" id="IPR020536">
    <property type="entry name" value="ThiI_AANH"/>
</dbReference>
<dbReference type="EC" id="2.8.1.4" evidence="14 19"/>
<keyword evidence="7 19" id="KW-0067">ATP-binding</keyword>
<evidence type="ECO:0000256" key="6">
    <source>
        <dbReference type="ARBA" id="ARBA00022741"/>
    </source>
</evidence>
<keyword evidence="5 19" id="KW-0808">Transferase</keyword>
<dbReference type="Pfam" id="PF02568">
    <property type="entry name" value="ThiI"/>
    <property type="match status" value="1"/>
</dbReference>
<dbReference type="FunFam" id="3.40.50.620:FF:000053">
    <property type="entry name" value="Probable tRNA sulfurtransferase"/>
    <property type="match status" value="1"/>
</dbReference>
<keyword evidence="6 19" id="KW-0547">Nucleotide-binding</keyword>
<dbReference type="EMBL" id="CP062796">
    <property type="protein sequence ID" value="QUL98678.1"/>
    <property type="molecule type" value="Genomic_DNA"/>
</dbReference>
<evidence type="ECO:0000256" key="4">
    <source>
        <dbReference type="ARBA" id="ARBA00022555"/>
    </source>
</evidence>
<dbReference type="InterPro" id="IPR049961">
    <property type="entry name" value="ThiI_N"/>
</dbReference>
<evidence type="ECO:0000256" key="2">
    <source>
        <dbReference type="ARBA" id="ARBA00004948"/>
    </source>
</evidence>
<feature type="binding site" evidence="19">
    <location>
        <begin position="233"/>
        <end position="234"/>
    </location>
    <ligand>
        <name>ATP</name>
        <dbReference type="ChEBI" id="CHEBI:30616"/>
    </ligand>
</feature>
<evidence type="ECO:0000256" key="10">
    <source>
        <dbReference type="ARBA" id="ARBA00050570"/>
    </source>
</evidence>
<evidence type="ECO:0000256" key="1">
    <source>
        <dbReference type="ARBA" id="ARBA00004496"/>
    </source>
</evidence>
<evidence type="ECO:0000256" key="7">
    <source>
        <dbReference type="ARBA" id="ARBA00022840"/>
    </source>
</evidence>
<comment type="catalytic activity">
    <reaction evidence="11 19">
        <text>[ThiS sulfur-carrier protein]-C-terminal Gly-Gly-AMP + S-sulfanyl-L-cysteinyl-[cysteine desulfurase] + AH2 = [ThiS sulfur-carrier protein]-C-terminal-Gly-aminoethanethioate + L-cysteinyl-[cysteine desulfurase] + A + AMP + 2 H(+)</text>
        <dbReference type="Rhea" id="RHEA:43340"/>
        <dbReference type="Rhea" id="RHEA-COMP:12157"/>
        <dbReference type="Rhea" id="RHEA-COMP:12158"/>
        <dbReference type="Rhea" id="RHEA-COMP:12910"/>
        <dbReference type="Rhea" id="RHEA-COMP:19908"/>
        <dbReference type="ChEBI" id="CHEBI:13193"/>
        <dbReference type="ChEBI" id="CHEBI:15378"/>
        <dbReference type="ChEBI" id="CHEBI:17499"/>
        <dbReference type="ChEBI" id="CHEBI:29950"/>
        <dbReference type="ChEBI" id="CHEBI:61963"/>
        <dbReference type="ChEBI" id="CHEBI:90618"/>
        <dbReference type="ChEBI" id="CHEBI:232372"/>
        <dbReference type="ChEBI" id="CHEBI:456215"/>
    </reaction>
</comment>
<evidence type="ECO:0000256" key="16">
    <source>
        <dbReference type="ARBA" id="ARBA00075337"/>
    </source>
</evidence>
<reference evidence="21" key="1">
    <citation type="submission" date="2020-10" db="EMBL/GenBank/DDBJ databases">
        <authorList>
            <person name="Kadnikov V."/>
            <person name="Beletsky A.V."/>
            <person name="Mardanov A.V."/>
            <person name="Karnachuk O.V."/>
            <person name="Ravin N.V."/>
        </authorList>
    </citation>
    <scope>NUCLEOTIDE SEQUENCE</scope>
    <source>
        <strain evidence="21">Bu02</strain>
    </source>
</reference>
<reference evidence="21" key="2">
    <citation type="journal article" date="2023" name="Biology">
        <title>Prokaryotic Life Associated with Coal-Fire Gas Vents Revealed by Metagenomics.</title>
        <authorList>
            <person name="Kadnikov V.V."/>
            <person name="Mardanov A.V."/>
            <person name="Beletsky A.V."/>
            <person name="Karnachuk O.V."/>
            <person name="Ravin N.V."/>
        </authorList>
    </citation>
    <scope>NUCLEOTIDE SEQUENCE</scope>
    <source>
        <strain evidence="21">Bu02</strain>
    </source>
</reference>
<feature type="domain" description="THUMP" evidence="20">
    <location>
        <begin position="63"/>
        <end position="190"/>
    </location>
</feature>
<evidence type="ECO:0000256" key="12">
    <source>
        <dbReference type="ARBA" id="ARBA00058382"/>
    </source>
</evidence>
<dbReference type="GO" id="GO:0005829">
    <property type="term" value="C:cytosol"/>
    <property type="evidence" value="ECO:0007669"/>
    <property type="project" value="TreeGrafter"/>
</dbReference>
<dbReference type="Gene3D" id="3.30.2130.30">
    <property type="match status" value="1"/>
</dbReference>
<evidence type="ECO:0000256" key="14">
    <source>
        <dbReference type="ARBA" id="ARBA00066827"/>
    </source>
</evidence>
<keyword evidence="4 19" id="KW-0820">tRNA-binding</keyword>
<dbReference type="GO" id="GO:0052837">
    <property type="term" value="P:thiazole biosynthetic process"/>
    <property type="evidence" value="ECO:0007669"/>
    <property type="project" value="TreeGrafter"/>
</dbReference>
<comment type="subcellular location">
    <subcellularLocation>
        <location evidence="1 19">Cytoplasm</location>
    </subcellularLocation>
</comment>
<comment type="catalytic activity">
    <reaction evidence="10 19">
        <text>[ThiI sulfur-carrier protein]-S-sulfanyl-L-cysteine + a uridine in tRNA + 2 reduced [2Fe-2S]-[ferredoxin] + ATP + H(+) = [ThiI sulfur-carrier protein]-L-cysteine + a 4-thiouridine in tRNA + 2 oxidized [2Fe-2S]-[ferredoxin] + AMP + diphosphate</text>
        <dbReference type="Rhea" id="RHEA:24176"/>
        <dbReference type="Rhea" id="RHEA-COMP:10000"/>
        <dbReference type="Rhea" id="RHEA-COMP:10001"/>
        <dbReference type="Rhea" id="RHEA-COMP:13337"/>
        <dbReference type="Rhea" id="RHEA-COMP:13338"/>
        <dbReference type="Rhea" id="RHEA-COMP:13339"/>
        <dbReference type="Rhea" id="RHEA-COMP:13340"/>
        <dbReference type="ChEBI" id="CHEBI:15378"/>
        <dbReference type="ChEBI" id="CHEBI:29950"/>
        <dbReference type="ChEBI" id="CHEBI:30616"/>
        <dbReference type="ChEBI" id="CHEBI:33019"/>
        <dbReference type="ChEBI" id="CHEBI:33737"/>
        <dbReference type="ChEBI" id="CHEBI:33738"/>
        <dbReference type="ChEBI" id="CHEBI:61963"/>
        <dbReference type="ChEBI" id="CHEBI:65315"/>
        <dbReference type="ChEBI" id="CHEBI:136798"/>
        <dbReference type="ChEBI" id="CHEBI:456215"/>
        <dbReference type="EC" id="2.8.1.4"/>
    </reaction>
</comment>
<dbReference type="PANTHER" id="PTHR43209:SF1">
    <property type="entry name" value="TRNA SULFURTRANSFERASE"/>
    <property type="match status" value="1"/>
</dbReference>
<evidence type="ECO:0000256" key="17">
    <source>
        <dbReference type="ARBA" id="ARBA00077849"/>
    </source>
</evidence>
<evidence type="ECO:0000256" key="5">
    <source>
        <dbReference type="ARBA" id="ARBA00022679"/>
    </source>
</evidence>
<proteinExistence type="inferred from homology"/>
<dbReference type="InterPro" id="IPR049962">
    <property type="entry name" value="THUMP_ThiI"/>
</dbReference>
<dbReference type="InterPro" id="IPR054173">
    <property type="entry name" value="ThiI_fer"/>
</dbReference>
<evidence type="ECO:0000256" key="15">
    <source>
        <dbReference type="ARBA" id="ARBA00071867"/>
    </source>
</evidence>
<dbReference type="PROSITE" id="PS51165">
    <property type="entry name" value="THUMP"/>
    <property type="match status" value="1"/>
</dbReference>
<dbReference type="CDD" id="cd01712">
    <property type="entry name" value="PPase_ThiI"/>
    <property type="match status" value="1"/>
</dbReference>
<dbReference type="InterPro" id="IPR003720">
    <property type="entry name" value="tRNA_STrfase"/>
</dbReference>
<dbReference type="GO" id="GO:0009228">
    <property type="term" value="P:thiamine biosynthetic process"/>
    <property type="evidence" value="ECO:0007669"/>
    <property type="project" value="UniProtKB-KW"/>
</dbReference>
<feature type="binding site" evidence="19">
    <location>
        <position position="321"/>
    </location>
    <ligand>
        <name>ATP</name>
        <dbReference type="ChEBI" id="CHEBI:30616"/>
    </ligand>
</feature>
<dbReference type="GO" id="GO:0009229">
    <property type="term" value="P:thiamine diphosphate biosynthetic process"/>
    <property type="evidence" value="ECO:0007669"/>
    <property type="project" value="UniProtKB-UniRule"/>
</dbReference>
<evidence type="ECO:0000256" key="13">
    <source>
        <dbReference type="ARBA" id="ARBA00061472"/>
    </source>
</evidence>
<protein>
    <recommendedName>
        <fullName evidence="15 19">Probable tRNA sulfurtransferase</fullName>
        <ecNumber evidence="14 19">2.8.1.4</ecNumber>
    </recommendedName>
    <alternativeName>
        <fullName evidence="16 19">Sulfur carrier protein ThiS sulfurtransferase</fullName>
    </alternativeName>
    <alternativeName>
        <fullName evidence="17 19">Thiamine biosynthesis protein ThiI</fullName>
    </alternativeName>
    <alternativeName>
        <fullName evidence="18 19">tRNA 4-thiouridine synthase</fullName>
    </alternativeName>
</protein>
<dbReference type="Gene3D" id="3.40.50.620">
    <property type="entry name" value="HUPs"/>
    <property type="match status" value="1"/>
</dbReference>
<evidence type="ECO:0000256" key="11">
    <source>
        <dbReference type="ARBA" id="ARBA00052330"/>
    </source>
</evidence>
<dbReference type="AlphaFoldDB" id="A0AAT9LD02"/>
<dbReference type="CDD" id="cd11716">
    <property type="entry name" value="THUMP_ThiI"/>
    <property type="match status" value="1"/>
</dbReference>
<dbReference type="KEGG" id="fcz:IMF26_00865"/>
<sequence>MAKIGQAFLIRYGEIALKGQNRSEFESALERHIRFALRDMEGSSTWKAHGRFYVEGVPEEHSAEAIERLSKLPGVVSVSPALKAENRIQDIKDACIRAVSAAAGNLREGTVTGEVVTGARDELTVRRKPTFKIDVRRSDKRFPLTSPELNQELGAAVLRAVRGIAVDVHNPDIWLKVEVRDVGTFVYWQEVPGPGGLPLGVSGKGILLLSGGIDSPVAGYLAIKRGVSIDALHFWSFPITGERARDKVVEICKILRNYNPFLNLYIAPFTKIQTAILEKCPERFRVTVMRRMMMRVASRLAEKQHALAIFTGENLGQVASQTLESLRVIEDASAYPVIRPLICFDKQETVKLAKEIGTYETSCLPYEDCCTVFVPKHPVTKPKLDQVLEAEKDLDIPGLVAECVDGIEKFPIDES</sequence>
<dbReference type="GO" id="GO:0000049">
    <property type="term" value="F:tRNA binding"/>
    <property type="evidence" value="ECO:0007669"/>
    <property type="project" value="UniProtKB-UniRule"/>
</dbReference>
<feature type="binding site" evidence="19">
    <location>
        <position position="312"/>
    </location>
    <ligand>
        <name>ATP</name>
        <dbReference type="ChEBI" id="CHEBI:30616"/>
    </ligand>
</feature>
<dbReference type="Pfam" id="PF22025">
    <property type="entry name" value="ThiI_fer"/>
    <property type="match status" value="1"/>
</dbReference>
<evidence type="ECO:0000256" key="3">
    <source>
        <dbReference type="ARBA" id="ARBA00022490"/>
    </source>
</evidence>
<dbReference type="NCBIfam" id="TIGR00342">
    <property type="entry name" value="tRNA uracil 4-sulfurtransferase ThiI"/>
    <property type="match status" value="1"/>
</dbReference>
<dbReference type="SUPFAM" id="SSF52402">
    <property type="entry name" value="Adenine nucleotide alpha hydrolases-like"/>
    <property type="match status" value="1"/>
</dbReference>
<dbReference type="PANTHER" id="PTHR43209">
    <property type="entry name" value="TRNA SULFURTRANSFERASE"/>
    <property type="match status" value="1"/>
</dbReference>
<evidence type="ECO:0000256" key="8">
    <source>
        <dbReference type="ARBA" id="ARBA00022884"/>
    </source>
</evidence>
<feature type="binding site" evidence="19">
    <location>
        <begin position="208"/>
        <end position="209"/>
    </location>
    <ligand>
        <name>ATP</name>
        <dbReference type="ChEBI" id="CHEBI:30616"/>
    </ligand>
</feature>
<dbReference type="InterPro" id="IPR014729">
    <property type="entry name" value="Rossmann-like_a/b/a_fold"/>
</dbReference>
<keyword evidence="8 19" id="KW-0694">RNA-binding</keyword>
<comment type="similarity">
    <text evidence="13 19">Belongs to the ThiI family.</text>
</comment>
<dbReference type="Pfam" id="PF02926">
    <property type="entry name" value="THUMP"/>
    <property type="match status" value="1"/>
</dbReference>
<evidence type="ECO:0000256" key="18">
    <source>
        <dbReference type="ARBA" id="ARBA00080570"/>
    </source>
</evidence>
<dbReference type="SUPFAM" id="SSF143437">
    <property type="entry name" value="THUMP domain-like"/>
    <property type="match status" value="1"/>
</dbReference>
<evidence type="ECO:0000313" key="21">
    <source>
        <dbReference type="EMBL" id="QUL98678.1"/>
    </source>
</evidence>
<keyword evidence="9 19" id="KW-0784">Thiamine biosynthesis</keyword>
<comment type="pathway">
    <text evidence="2 19">Cofactor biosynthesis; thiamine diphosphate biosynthesis.</text>
</comment>
<evidence type="ECO:0000256" key="9">
    <source>
        <dbReference type="ARBA" id="ARBA00022977"/>
    </source>
</evidence>
<feature type="binding site" evidence="19">
    <location>
        <position position="290"/>
    </location>
    <ligand>
        <name>ATP</name>
        <dbReference type="ChEBI" id="CHEBI:30616"/>
    </ligand>
</feature>
<keyword evidence="3 19" id="KW-0963">Cytoplasm</keyword>
<dbReference type="SMART" id="SM00981">
    <property type="entry name" value="THUMP"/>
    <property type="match status" value="1"/>
</dbReference>
<dbReference type="HAMAP" id="MF_00021">
    <property type="entry name" value="ThiI"/>
    <property type="match status" value="1"/>
</dbReference>
<accession>A0AAT9LD02</accession>
<dbReference type="GO" id="GO:0140741">
    <property type="term" value="F:tRNA-uracil-4 sulfurtransferase activity"/>
    <property type="evidence" value="ECO:0007669"/>
    <property type="project" value="UniProtKB-EC"/>
</dbReference>
<dbReference type="InterPro" id="IPR050102">
    <property type="entry name" value="tRNA_sulfurtransferase_ThiI"/>
</dbReference>
<comment type="function">
    <text evidence="12 19">Catalyzes the ATP-dependent transfer of a sulfur to tRNA to produce 4-thiouridine in position 8 of tRNAs, which functions as a near-UV photosensor. Also catalyzes the transfer of sulfur to the sulfur carrier protein ThiS, forming ThiS-thiocarboxylate. This is a step in the synthesis of thiazole, in the thiamine biosynthesis pathway. The sulfur is donated as persulfide by IscS.</text>
</comment>
<evidence type="ECO:0000256" key="19">
    <source>
        <dbReference type="HAMAP-Rule" id="MF_00021"/>
    </source>
</evidence>
<dbReference type="GO" id="GO:0005524">
    <property type="term" value="F:ATP binding"/>
    <property type="evidence" value="ECO:0007669"/>
    <property type="project" value="UniProtKB-UniRule"/>
</dbReference>
<dbReference type="GO" id="GO:0002937">
    <property type="term" value="P:tRNA 4-thiouridine biosynthesis"/>
    <property type="evidence" value="ECO:0007669"/>
    <property type="project" value="TreeGrafter"/>
</dbReference>